<proteinExistence type="predicted"/>
<reference evidence="2 3" key="1">
    <citation type="submission" date="2016-07" db="EMBL/GenBank/DDBJ databases">
        <title>Genome analysis of Burkholderia fungorum ES3-20.</title>
        <authorList>
            <person name="Xu D."/>
            <person name="Yao R."/>
            <person name="Zheng S."/>
        </authorList>
    </citation>
    <scope>NUCLEOTIDE SEQUENCE [LARGE SCALE GENOMIC DNA]</scope>
    <source>
        <strain evidence="2 3">ES3-20</strain>
    </source>
</reference>
<accession>A0A3R7II98</accession>
<dbReference type="InterPro" id="IPR020000">
    <property type="entry name" value="Phage_P2_LysB"/>
</dbReference>
<dbReference type="EMBL" id="MCAS01000056">
    <property type="protein sequence ID" value="RKF33391.1"/>
    <property type="molecule type" value="Genomic_DNA"/>
</dbReference>
<comment type="caution">
    <text evidence="2">The sequence shown here is derived from an EMBL/GenBank/DDBJ whole genome shotgun (WGS) entry which is preliminary data.</text>
</comment>
<dbReference type="RefSeq" id="WP_120348510.1">
    <property type="nucleotide sequence ID" value="NZ_MCAS01000056.1"/>
</dbReference>
<evidence type="ECO:0000313" key="2">
    <source>
        <dbReference type="EMBL" id="RKF33391.1"/>
    </source>
</evidence>
<gene>
    <name evidence="2" type="ORF">BCY88_10045</name>
</gene>
<dbReference type="Proteomes" id="UP000283709">
    <property type="component" value="Unassembled WGS sequence"/>
</dbReference>
<dbReference type="OrthoDB" id="8658549at2"/>
<keyword evidence="1" id="KW-0175">Coiled coil</keyword>
<evidence type="ECO:0000313" key="3">
    <source>
        <dbReference type="Proteomes" id="UP000283709"/>
    </source>
</evidence>
<feature type="coiled-coil region" evidence="1">
    <location>
        <begin position="25"/>
        <end position="73"/>
    </location>
</feature>
<organism evidence="2 3">
    <name type="scientific">Paraburkholderia fungorum</name>
    <dbReference type="NCBI Taxonomy" id="134537"/>
    <lineage>
        <taxon>Bacteria</taxon>
        <taxon>Pseudomonadati</taxon>
        <taxon>Pseudomonadota</taxon>
        <taxon>Betaproteobacteria</taxon>
        <taxon>Burkholderiales</taxon>
        <taxon>Burkholderiaceae</taxon>
        <taxon>Paraburkholderia</taxon>
    </lineage>
</organism>
<name>A0A3R7II98_9BURK</name>
<sequence>MNALAAKCIAGVVVLLALVVGVLYVRELRAELADTAHQLETSQQDVTDRDGTIRRLQQDAADKARQQAQLDRTQGAIATTLSATQQENRRLLDENAALRAWSDTRLPDDVIRMHTSPALTGADDYIAGMPDGDALHIPGDGTQH</sequence>
<dbReference type="NCBIfam" id="TIGR03495">
    <property type="entry name" value="phage_LysB"/>
    <property type="match status" value="1"/>
</dbReference>
<dbReference type="AlphaFoldDB" id="A0A3R7II98"/>
<protein>
    <submittedName>
        <fullName evidence="2">Protein lysB</fullName>
    </submittedName>
</protein>
<evidence type="ECO:0000256" key="1">
    <source>
        <dbReference type="SAM" id="Coils"/>
    </source>
</evidence>